<keyword evidence="2" id="KW-0456">Lyase</keyword>
<evidence type="ECO:0000313" key="2">
    <source>
        <dbReference type="EMBL" id="CAH0540305.1"/>
    </source>
</evidence>
<dbReference type="RefSeq" id="WP_237362288.1">
    <property type="nucleotide sequence ID" value="NZ_CAKLDM010000002.1"/>
</dbReference>
<keyword evidence="3" id="KW-1185">Reference proteome</keyword>
<comment type="caution">
    <text evidence="2">The sequence shown here is derived from an EMBL/GenBank/DDBJ whole genome shotgun (WGS) entry which is preliminary data.</text>
</comment>
<accession>A0ABM9A6R6</accession>
<dbReference type="InterPro" id="IPR002818">
    <property type="entry name" value="DJ-1/PfpI"/>
</dbReference>
<protein>
    <submittedName>
        <fullName evidence="2">Isonitrile hydratase</fullName>
        <ecNumber evidence="2">4.2.1.103</ecNumber>
    </submittedName>
</protein>
<dbReference type="SUPFAM" id="SSF52317">
    <property type="entry name" value="Class I glutamine amidotransferase-like"/>
    <property type="match status" value="1"/>
</dbReference>
<proteinExistence type="predicted"/>
<organism evidence="2 3">
    <name type="scientific">Vibrio marisflavi CECT 7928</name>
    <dbReference type="NCBI Taxonomy" id="634439"/>
    <lineage>
        <taxon>Bacteria</taxon>
        <taxon>Pseudomonadati</taxon>
        <taxon>Pseudomonadota</taxon>
        <taxon>Gammaproteobacteria</taxon>
        <taxon>Vibrionales</taxon>
        <taxon>Vibrionaceae</taxon>
        <taxon>Vibrio</taxon>
    </lineage>
</organism>
<dbReference type="CDD" id="cd03139">
    <property type="entry name" value="GATase1_PfpI_2"/>
    <property type="match status" value="1"/>
</dbReference>
<dbReference type="PANTHER" id="PTHR43130:SF15">
    <property type="entry name" value="THIJ_PFPI FAMILY PROTEIN (AFU_ORTHOLOGUE AFUA_5G14240)"/>
    <property type="match status" value="1"/>
</dbReference>
<reference evidence="2" key="1">
    <citation type="submission" date="2021-11" db="EMBL/GenBank/DDBJ databases">
        <authorList>
            <person name="Rodrigo-Torres L."/>
            <person name="Arahal R. D."/>
            <person name="Lucena T."/>
        </authorList>
    </citation>
    <scope>NUCLEOTIDE SEQUENCE</scope>
    <source>
        <strain evidence="2">CECT 7928</strain>
    </source>
</reference>
<sequence>MKIGVLLFNQFELLDVFGPLEMLGHVEDISIELVAQEIGPIKSAQGPCAYAQTNLDSASQYDVLLVPGGIGTREMVNDQPTLDWIAKQAEKARYITSVCTGSALLAKSGVLANKQATTNKMAFHWVVSQGPNTNWITKARWVKDGNIYTSSGVSAGTDMALAFIADIWGESKAREIANLAEYEWNDDSTHDCFAQKYGLE</sequence>
<dbReference type="EMBL" id="CAKLDM010000002">
    <property type="protein sequence ID" value="CAH0540305.1"/>
    <property type="molecule type" value="Genomic_DNA"/>
</dbReference>
<feature type="domain" description="DJ-1/PfpI" evidence="1">
    <location>
        <begin position="1"/>
        <end position="165"/>
    </location>
</feature>
<dbReference type="EC" id="4.2.1.103" evidence="2"/>
<dbReference type="InterPro" id="IPR052158">
    <property type="entry name" value="INH-QAR"/>
</dbReference>
<evidence type="ECO:0000313" key="3">
    <source>
        <dbReference type="Proteomes" id="UP000838748"/>
    </source>
</evidence>
<gene>
    <name evidence="2" type="primary">inhA</name>
    <name evidence="2" type="ORF">VMF7928_02750</name>
</gene>
<dbReference type="InterPro" id="IPR029062">
    <property type="entry name" value="Class_I_gatase-like"/>
</dbReference>
<evidence type="ECO:0000259" key="1">
    <source>
        <dbReference type="Pfam" id="PF01965"/>
    </source>
</evidence>
<dbReference type="Proteomes" id="UP000838748">
    <property type="component" value="Unassembled WGS sequence"/>
</dbReference>
<dbReference type="PANTHER" id="PTHR43130">
    <property type="entry name" value="ARAC-FAMILY TRANSCRIPTIONAL REGULATOR"/>
    <property type="match status" value="1"/>
</dbReference>
<dbReference type="Pfam" id="PF01965">
    <property type="entry name" value="DJ-1_PfpI"/>
    <property type="match status" value="1"/>
</dbReference>
<dbReference type="Gene3D" id="3.40.50.880">
    <property type="match status" value="1"/>
</dbReference>
<dbReference type="GO" id="GO:0050549">
    <property type="term" value="F:cyclohexyl-isocyanide hydratase activity"/>
    <property type="evidence" value="ECO:0007669"/>
    <property type="project" value="UniProtKB-EC"/>
</dbReference>
<name>A0ABM9A6R6_9VIBR</name>